<dbReference type="EC" id="1.1.1.290" evidence="5"/>
<gene>
    <name evidence="5" type="primary">pdxB</name>
    <name evidence="9" type="ORF">BZG09_00560</name>
</gene>
<keyword evidence="1 5" id="KW-0963">Cytoplasm</keyword>
<evidence type="ECO:0000313" key="10">
    <source>
        <dbReference type="Proteomes" id="UP000188726"/>
    </source>
</evidence>
<evidence type="ECO:0000256" key="1">
    <source>
        <dbReference type="ARBA" id="ARBA00022490"/>
    </source>
</evidence>
<dbReference type="InterPro" id="IPR020921">
    <property type="entry name" value="Erythronate-4-P_DHase"/>
</dbReference>
<dbReference type="InterPro" id="IPR036291">
    <property type="entry name" value="NAD(P)-bd_dom_sf"/>
</dbReference>
<dbReference type="GO" id="GO:0051287">
    <property type="term" value="F:NAD binding"/>
    <property type="evidence" value="ECO:0007669"/>
    <property type="project" value="InterPro"/>
</dbReference>
<protein>
    <recommendedName>
        <fullName evidence="5">Erythronate-4-phosphate dehydrogenase</fullName>
        <ecNumber evidence="5">1.1.1.290</ecNumber>
    </recommendedName>
</protein>
<evidence type="ECO:0000256" key="5">
    <source>
        <dbReference type="HAMAP-Rule" id="MF_01825"/>
    </source>
</evidence>
<dbReference type="InterPro" id="IPR038251">
    <property type="entry name" value="PdxB_dimer_sf"/>
</dbReference>
<feature type="binding site" evidence="5">
    <location>
        <position position="257"/>
    </location>
    <ligand>
        <name>NAD(+)</name>
        <dbReference type="ChEBI" id="CHEBI:57540"/>
    </ligand>
</feature>
<feature type="active site" description="Proton donor" evidence="5">
    <location>
        <position position="254"/>
    </location>
</feature>
<dbReference type="InterPro" id="IPR029753">
    <property type="entry name" value="D-isomer_DH_CS"/>
</dbReference>
<reference evidence="9 10" key="1">
    <citation type="journal article" date="2017" name="Genome Announc.">
        <title>Draft Genome Sequences of Salinivibrio proteolyticus, Salinivibrio sharmensis, Salinivibrio siamensis, Salinivibrio costicola subsp. alcaliphilus, Salinivibrio costicola subsp. vallismortis, and 29 New Isolates Belonging to the Genus Salinivibrio.</title>
        <authorList>
            <person name="Lopez-Hermoso C."/>
            <person name="de la Haba R.R."/>
            <person name="Sanchez-Porro C."/>
            <person name="Bayliss S.C."/>
            <person name="Feil E.J."/>
            <person name="Ventosa A."/>
        </authorList>
    </citation>
    <scope>NUCLEOTIDE SEQUENCE [LARGE SCALE GENOMIC DNA]</scope>
    <source>
        <strain evidence="9 10">IC202</strain>
    </source>
</reference>
<comment type="caution">
    <text evidence="5">Lacks conserved residue(s) required for the propagation of feature annotation.</text>
</comment>
<feature type="active site" evidence="5">
    <location>
        <position position="237"/>
    </location>
</feature>
<evidence type="ECO:0000259" key="8">
    <source>
        <dbReference type="Pfam" id="PF11890"/>
    </source>
</evidence>
<dbReference type="GO" id="GO:0008615">
    <property type="term" value="P:pyridoxine biosynthetic process"/>
    <property type="evidence" value="ECO:0007669"/>
    <property type="project" value="UniProtKB-UniRule"/>
</dbReference>
<dbReference type="PANTHER" id="PTHR10996">
    <property type="entry name" value="2-HYDROXYACID DEHYDROGENASE-RELATED"/>
    <property type="match status" value="1"/>
</dbReference>
<feature type="binding site" evidence="5">
    <location>
        <position position="67"/>
    </location>
    <ligand>
        <name>substrate</name>
    </ligand>
</feature>
<feature type="domain" description="D-isomer specific 2-hydroxyacid dehydrogenase catalytic" evidence="6">
    <location>
        <begin position="7"/>
        <end position="276"/>
    </location>
</feature>
<dbReference type="Gene3D" id="3.30.1370.170">
    <property type="match status" value="1"/>
</dbReference>
<evidence type="ECO:0000256" key="2">
    <source>
        <dbReference type="ARBA" id="ARBA00023002"/>
    </source>
</evidence>
<feature type="binding site" evidence="5">
    <location>
        <position position="258"/>
    </location>
    <ligand>
        <name>substrate</name>
    </ligand>
</feature>
<dbReference type="GO" id="GO:0005829">
    <property type="term" value="C:cytosol"/>
    <property type="evidence" value="ECO:0007669"/>
    <property type="project" value="TreeGrafter"/>
</dbReference>
<feature type="binding site" evidence="5">
    <location>
        <position position="147"/>
    </location>
    <ligand>
        <name>NAD(+)</name>
        <dbReference type="ChEBI" id="CHEBI:57540"/>
    </ligand>
</feature>
<evidence type="ECO:0000259" key="7">
    <source>
        <dbReference type="Pfam" id="PF02826"/>
    </source>
</evidence>
<dbReference type="AlphaFoldDB" id="A0AB36KAA9"/>
<dbReference type="InterPro" id="IPR050223">
    <property type="entry name" value="D-isomer_2-hydroxyacid_DH"/>
</dbReference>
<feature type="domain" description="D-isomer specific 2-hydroxyacid dehydrogenase NAD-binding" evidence="7">
    <location>
        <begin position="110"/>
        <end position="256"/>
    </location>
</feature>
<dbReference type="InterPro" id="IPR024531">
    <property type="entry name" value="Erythronate-4-P_DHase_dimer"/>
</dbReference>
<name>A0AB36KAA9_9GAMM</name>
<comment type="similarity">
    <text evidence="5">Belongs to the D-isomer specific 2-hydroxyacid dehydrogenase family. PdxB subfamily.</text>
</comment>
<keyword evidence="3 5" id="KW-0520">NAD</keyword>
<comment type="subcellular location">
    <subcellularLocation>
        <location evidence="5">Cytoplasm</location>
    </subcellularLocation>
</comment>
<proteinExistence type="inferred from homology"/>
<dbReference type="Pfam" id="PF00389">
    <property type="entry name" value="2-Hacid_dh"/>
    <property type="match status" value="1"/>
</dbReference>
<dbReference type="GO" id="GO:0033711">
    <property type="term" value="F:4-phosphoerythronate dehydrogenase activity"/>
    <property type="evidence" value="ECO:0007669"/>
    <property type="project" value="UniProtKB-EC"/>
</dbReference>
<dbReference type="InterPro" id="IPR006140">
    <property type="entry name" value="D-isomer_DH_NAD-bd"/>
</dbReference>
<dbReference type="SUPFAM" id="SSF51735">
    <property type="entry name" value="NAD(P)-binding Rossmann-fold domains"/>
    <property type="match status" value="1"/>
</dbReference>
<organism evidence="9 10">
    <name type="scientific">Salinivibrio kushneri</name>
    <dbReference type="NCBI Taxonomy" id="1908198"/>
    <lineage>
        <taxon>Bacteria</taxon>
        <taxon>Pseudomonadati</taxon>
        <taxon>Pseudomonadota</taxon>
        <taxon>Gammaproteobacteria</taxon>
        <taxon>Vibrionales</taxon>
        <taxon>Vibrionaceae</taxon>
        <taxon>Salinivibrio</taxon>
    </lineage>
</organism>
<keyword evidence="2 5" id="KW-0560">Oxidoreductase</keyword>
<evidence type="ECO:0000256" key="3">
    <source>
        <dbReference type="ARBA" id="ARBA00023027"/>
    </source>
</evidence>
<comment type="catalytic activity">
    <reaction evidence="5">
        <text>4-phospho-D-erythronate + NAD(+) = (R)-3-hydroxy-2-oxo-4-phosphooxybutanoate + NADH + H(+)</text>
        <dbReference type="Rhea" id="RHEA:18829"/>
        <dbReference type="ChEBI" id="CHEBI:15378"/>
        <dbReference type="ChEBI" id="CHEBI:57540"/>
        <dbReference type="ChEBI" id="CHEBI:57945"/>
        <dbReference type="ChEBI" id="CHEBI:58538"/>
        <dbReference type="ChEBI" id="CHEBI:58766"/>
        <dbReference type="EC" id="1.1.1.290"/>
    </reaction>
</comment>
<dbReference type="EMBL" id="MUEO01000001">
    <property type="protein sequence ID" value="OOE46620.1"/>
    <property type="molecule type" value="Genomic_DNA"/>
</dbReference>
<dbReference type="SUPFAM" id="SSF52283">
    <property type="entry name" value="Formate/glycerate dehydrogenase catalytic domain-like"/>
    <property type="match status" value="1"/>
</dbReference>
<evidence type="ECO:0000259" key="6">
    <source>
        <dbReference type="Pfam" id="PF00389"/>
    </source>
</evidence>
<dbReference type="RefSeq" id="WP_077456335.1">
    <property type="nucleotide sequence ID" value="NZ_MUEN01000043.1"/>
</dbReference>
<dbReference type="GO" id="GO:0016618">
    <property type="term" value="F:hydroxypyruvate reductase [NAD(P)H] activity"/>
    <property type="evidence" value="ECO:0007669"/>
    <property type="project" value="TreeGrafter"/>
</dbReference>
<evidence type="ECO:0000256" key="4">
    <source>
        <dbReference type="ARBA" id="ARBA00023096"/>
    </source>
</evidence>
<feature type="binding site" evidence="5">
    <location>
        <position position="176"/>
    </location>
    <ligand>
        <name>NAD(+)</name>
        <dbReference type="ChEBI" id="CHEBI:57540"/>
    </ligand>
</feature>
<comment type="function">
    <text evidence="5">Catalyzes the oxidation of erythronate-4-phosphate to 3-hydroxy-2-oxo-4-phosphonooxybutanoate.</text>
</comment>
<dbReference type="Proteomes" id="UP000188726">
    <property type="component" value="Unassembled WGS sequence"/>
</dbReference>
<feature type="active site" evidence="5">
    <location>
        <position position="209"/>
    </location>
</feature>
<dbReference type="InterPro" id="IPR029752">
    <property type="entry name" value="D-isomer_DH_CS1"/>
</dbReference>
<dbReference type="PANTHER" id="PTHR10996:SF178">
    <property type="entry name" value="2-HYDROXYACID DEHYDROGENASE YGL185C-RELATED"/>
    <property type="match status" value="1"/>
</dbReference>
<dbReference type="PROSITE" id="PS00065">
    <property type="entry name" value="D_2_HYDROXYACID_DH_1"/>
    <property type="match status" value="1"/>
</dbReference>
<dbReference type="PROSITE" id="PS00671">
    <property type="entry name" value="D_2_HYDROXYACID_DH_3"/>
    <property type="match status" value="1"/>
</dbReference>
<feature type="domain" description="Erythronate-4-phosphate dehydrogenase dimerisation" evidence="8">
    <location>
        <begin position="289"/>
        <end position="377"/>
    </location>
</feature>
<keyword evidence="4 5" id="KW-0664">Pyridoxine biosynthesis</keyword>
<accession>A0AB36KAA9</accession>
<comment type="pathway">
    <text evidence="5">Cofactor biosynthesis; pyridoxine 5'-phosphate biosynthesis; pyridoxine 5'-phosphate from D-erythrose 4-phosphate: step 2/5.</text>
</comment>
<dbReference type="GO" id="GO:0046983">
    <property type="term" value="F:protein dimerization activity"/>
    <property type="evidence" value="ECO:0007669"/>
    <property type="project" value="InterPro"/>
</dbReference>
<dbReference type="GO" id="GO:0030267">
    <property type="term" value="F:glyoxylate reductase (NADPH) activity"/>
    <property type="evidence" value="ECO:0007669"/>
    <property type="project" value="TreeGrafter"/>
</dbReference>
<sequence>MKIVVDENMPYAQTLFSQLGEVVALPGRAIRATDLIDADALMVRSVTQVSHALIDGATRLRFVGSATAGEDHLDFNALHAQSIHGTAAPGCNKVGVAEYVISALLVLAQQQGFKLTDRTVGIVGVGHVGHYLAERLAALGIKTLLCDPPRQARENLADMVDIDTLIAQSDVVTFHTPLTTTGAHPTYHLMNQARLDALASGSILINAARGPIVDNQALKVRLARGDIDAVLDVYEHEPEVDLALMDQLTFATPHIAGYGLEGKARGTTMVFNALCEHLGLPHRAHASELLPTAPIPQVALAQPWQQSDLMALTQLVYDIRRDDSDFRRAMHAAGDDKLAQRTAFDQLRKNYWDRREYSAITVAGQADFGLQSLAKLGFSIEEHA</sequence>
<dbReference type="Gene3D" id="3.40.50.720">
    <property type="entry name" value="NAD(P)-binding Rossmann-like Domain"/>
    <property type="match status" value="2"/>
</dbReference>
<feature type="binding site" evidence="5">
    <location>
        <position position="45"/>
    </location>
    <ligand>
        <name>substrate</name>
    </ligand>
</feature>
<dbReference type="HAMAP" id="MF_01825">
    <property type="entry name" value="PdxB"/>
    <property type="match status" value="1"/>
</dbReference>
<dbReference type="Pfam" id="PF11890">
    <property type="entry name" value="DUF3410"/>
    <property type="match status" value="1"/>
</dbReference>
<feature type="binding site" evidence="5">
    <location>
        <position position="232"/>
    </location>
    <ligand>
        <name>NAD(+)</name>
        <dbReference type="ChEBI" id="CHEBI:57540"/>
    </ligand>
</feature>
<evidence type="ECO:0000313" key="9">
    <source>
        <dbReference type="EMBL" id="OOE46620.1"/>
    </source>
</evidence>
<comment type="subunit">
    <text evidence="5">Homodimer.</text>
</comment>
<dbReference type="Pfam" id="PF02826">
    <property type="entry name" value="2-Hacid_dh_C"/>
    <property type="match status" value="1"/>
</dbReference>
<dbReference type="CDD" id="cd12158">
    <property type="entry name" value="ErythrP_dh"/>
    <property type="match status" value="1"/>
</dbReference>
<comment type="caution">
    <text evidence="9">The sequence shown here is derived from an EMBL/GenBank/DDBJ whole genome shotgun (WGS) entry which is preliminary data.</text>
</comment>
<dbReference type="InterPro" id="IPR006139">
    <property type="entry name" value="D-isomer_2_OHA_DH_cat_dom"/>
</dbReference>